<organism evidence="2 3">
    <name type="scientific">Streptococcus equinus JB1</name>
    <dbReference type="NCBI Taxonomy" id="1294274"/>
    <lineage>
        <taxon>Bacteria</taxon>
        <taxon>Bacillati</taxon>
        <taxon>Bacillota</taxon>
        <taxon>Bacilli</taxon>
        <taxon>Lactobacillales</taxon>
        <taxon>Streptococcaceae</taxon>
        <taxon>Streptococcus</taxon>
    </lineage>
</organism>
<evidence type="ECO:0000313" key="3">
    <source>
        <dbReference type="Proteomes" id="UP000029382"/>
    </source>
</evidence>
<keyword evidence="1" id="KW-0472">Membrane</keyword>
<gene>
    <name evidence="2" type="ORF">H702_02445</name>
</gene>
<comment type="caution">
    <text evidence="2">The sequence shown here is derived from an EMBL/GenBank/DDBJ whole genome shotgun (WGS) entry which is preliminary data.</text>
</comment>
<name>A0A091BS65_STREI</name>
<evidence type="ECO:0008006" key="4">
    <source>
        <dbReference type="Google" id="ProtNLM"/>
    </source>
</evidence>
<keyword evidence="1" id="KW-1133">Transmembrane helix</keyword>
<proteinExistence type="predicted"/>
<protein>
    <recommendedName>
        <fullName evidence="4">Bacteriocin</fullName>
    </recommendedName>
</protein>
<dbReference type="EMBL" id="AUZH01000012">
    <property type="protein sequence ID" value="KFN88486.1"/>
    <property type="molecule type" value="Genomic_DNA"/>
</dbReference>
<dbReference type="Proteomes" id="UP000029382">
    <property type="component" value="Unassembled WGS sequence"/>
</dbReference>
<feature type="transmembrane region" description="Helical" evidence="1">
    <location>
        <begin position="12"/>
        <end position="29"/>
    </location>
</feature>
<dbReference type="AlphaFoldDB" id="A0A091BS65"/>
<dbReference type="RefSeq" id="WP_039696228.1">
    <property type="nucleotide sequence ID" value="NZ_AUZH01000012.1"/>
</dbReference>
<sequence length="49" mass="5550">MLKTLFSKYKITITVIGFALLIIAYPVIFEHVYSTGRDFGRSLVNALMP</sequence>
<accession>A0A091BS65</accession>
<evidence type="ECO:0000313" key="2">
    <source>
        <dbReference type="EMBL" id="KFN88486.1"/>
    </source>
</evidence>
<keyword evidence="1" id="KW-0812">Transmembrane</keyword>
<evidence type="ECO:0000256" key="1">
    <source>
        <dbReference type="SAM" id="Phobius"/>
    </source>
</evidence>
<reference evidence="2 3" key="1">
    <citation type="journal article" date="2014" name="Genome Announc.">
        <title>Draft Genome Sequences of Streptococcus bovis Strains ATCC 33317 and JB1.</title>
        <authorList>
            <person name="Benahmed F.H."/>
            <person name="Gopinath G.R."/>
            <person name="Harbottle H."/>
            <person name="Cotta M.A."/>
            <person name="Luo Y."/>
            <person name="Henderson C."/>
            <person name="Teri P."/>
            <person name="Soppet D."/>
            <person name="Rasmussen M."/>
            <person name="Whitehead T.R."/>
            <person name="Davidson M."/>
        </authorList>
    </citation>
    <scope>NUCLEOTIDE SEQUENCE [LARGE SCALE GENOMIC DNA]</scope>
    <source>
        <strain evidence="2 3">JB1</strain>
    </source>
</reference>